<reference evidence="10 11" key="1">
    <citation type="submission" date="2016-10" db="EMBL/GenBank/DDBJ databases">
        <authorList>
            <person name="de Groot N.N."/>
        </authorList>
    </citation>
    <scope>NUCLEOTIDE SEQUENCE [LARGE SCALE GENOMIC DNA]</scope>
    <source>
        <strain evidence="10 11">DSM 23310</strain>
    </source>
</reference>
<dbReference type="GO" id="GO:0006465">
    <property type="term" value="P:signal peptide processing"/>
    <property type="evidence" value="ECO:0007669"/>
    <property type="project" value="InterPro"/>
</dbReference>
<name>A0A1H2ZEB8_9FIRM</name>
<evidence type="ECO:0000256" key="8">
    <source>
        <dbReference type="RuleBase" id="RU362042"/>
    </source>
</evidence>
<sequence>MVKKEIKNWIFDIGFVLLLAIGINYLITGTKVQGNSMAPTLNHGDLLIMLNSKKIDRGDIVIIDTDMEVSAKDLEELNILTRLKMGKTKEIVKRVIAIEGDSLIIKDGKVLVNGQELEENYINGKNTWGDIDVDRIPENKIFVMGDNRDRSLDSRDSQIGLVDLEDVKGKIVLRLYPFNKFGIIK</sequence>
<feature type="active site" evidence="7">
    <location>
        <position position="36"/>
    </location>
</feature>
<accession>A0A1H2ZEB8</accession>
<protein>
    <recommendedName>
        <fullName evidence="4 8">Signal peptidase I</fullName>
        <ecNumber evidence="4 8">3.4.21.89</ecNumber>
    </recommendedName>
</protein>
<feature type="transmembrane region" description="Helical" evidence="8">
    <location>
        <begin position="9"/>
        <end position="27"/>
    </location>
</feature>
<evidence type="ECO:0000313" key="11">
    <source>
        <dbReference type="Proteomes" id="UP000198828"/>
    </source>
</evidence>
<dbReference type="NCBIfam" id="TIGR02227">
    <property type="entry name" value="sigpep_I_bact"/>
    <property type="match status" value="1"/>
</dbReference>
<dbReference type="InterPro" id="IPR019756">
    <property type="entry name" value="Pept_S26A_signal_pept_1_Ser-AS"/>
</dbReference>
<keyword evidence="8" id="KW-0472">Membrane</keyword>
<dbReference type="PROSITE" id="PS00761">
    <property type="entry name" value="SPASE_I_3"/>
    <property type="match status" value="1"/>
</dbReference>
<evidence type="ECO:0000256" key="6">
    <source>
        <dbReference type="ARBA" id="ARBA00022801"/>
    </source>
</evidence>
<dbReference type="InterPro" id="IPR019758">
    <property type="entry name" value="Pept_S26A_signal_pept_1_CS"/>
</dbReference>
<feature type="domain" description="Peptidase S26" evidence="9">
    <location>
        <begin position="7"/>
        <end position="175"/>
    </location>
</feature>
<dbReference type="Proteomes" id="UP000198828">
    <property type="component" value="Unassembled WGS sequence"/>
</dbReference>
<evidence type="ECO:0000256" key="7">
    <source>
        <dbReference type="PIRSR" id="PIRSR600223-1"/>
    </source>
</evidence>
<comment type="similarity">
    <text evidence="3 8">Belongs to the peptidase S26 family.</text>
</comment>
<keyword evidence="11" id="KW-1185">Reference proteome</keyword>
<dbReference type="GO" id="GO:0005886">
    <property type="term" value="C:plasma membrane"/>
    <property type="evidence" value="ECO:0007669"/>
    <property type="project" value="UniProtKB-SubCell"/>
</dbReference>
<dbReference type="SUPFAM" id="SSF51306">
    <property type="entry name" value="LexA/Signal peptidase"/>
    <property type="match status" value="1"/>
</dbReference>
<dbReference type="AlphaFoldDB" id="A0A1H2ZEB8"/>
<comment type="catalytic activity">
    <reaction evidence="1 8">
        <text>Cleavage of hydrophobic, N-terminal signal or leader sequences from secreted and periplasmic proteins.</text>
        <dbReference type="EC" id="3.4.21.89"/>
    </reaction>
</comment>
<dbReference type="Pfam" id="PF10502">
    <property type="entry name" value="Peptidase_S26"/>
    <property type="match status" value="1"/>
</dbReference>
<dbReference type="EMBL" id="FNNG01000007">
    <property type="protein sequence ID" value="SDX15144.1"/>
    <property type="molecule type" value="Genomic_DNA"/>
</dbReference>
<feature type="active site" evidence="7">
    <location>
        <position position="93"/>
    </location>
</feature>
<dbReference type="InterPro" id="IPR000223">
    <property type="entry name" value="Pept_S26A_signal_pept_1"/>
</dbReference>
<evidence type="ECO:0000256" key="4">
    <source>
        <dbReference type="ARBA" id="ARBA00013208"/>
    </source>
</evidence>
<keyword evidence="5 8" id="KW-0645">Protease</keyword>
<dbReference type="GO" id="GO:0009003">
    <property type="term" value="F:signal peptidase activity"/>
    <property type="evidence" value="ECO:0007669"/>
    <property type="project" value="UniProtKB-EC"/>
</dbReference>
<evidence type="ECO:0000256" key="3">
    <source>
        <dbReference type="ARBA" id="ARBA00009370"/>
    </source>
</evidence>
<evidence type="ECO:0000256" key="2">
    <source>
        <dbReference type="ARBA" id="ARBA00004401"/>
    </source>
</evidence>
<dbReference type="Gene3D" id="2.10.109.10">
    <property type="entry name" value="Umud Fragment, subunit A"/>
    <property type="match status" value="1"/>
</dbReference>
<keyword evidence="8" id="KW-0812">Transmembrane</keyword>
<dbReference type="EC" id="3.4.21.89" evidence="4 8"/>
<evidence type="ECO:0000313" key="10">
    <source>
        <dbReference type="EMBL" id="SDX15144.1"/>
    </source>
</evidence>
<dbReference type="PANTHER" id="PTHR43390:SF1">
    <property type="entry name" value="CHLOROPLAST PROCESSING PEPTIDASE"/>
    <property type="match status" value="1"/>
</dbReference>
<dbReference type="CDD" id="cd06530">
    <property type="entry name" value="S26_SPase_I"/>
    <property type="match status" value="1"/>
</dbReference>
<keyword evidence="8" id="KW-1133">Transmembrane helix</keyword>
<dbReference type="InterPro" id="IPR019533">
    <property type="entry name" value="Peptidase_S26"/>
</dbReference>
<dbReference type="PROSITE" id="PS00501">
    <property type="entry name" value="SPASE_I_1"/>
    <property type="match status" value="1"/>
</dbReference>
<gene>
    <name evidence="10" type="ORF">SAMN05660923_01796</name>
</gene>
<evidence type="ECO:0000259" key="9">
    <source>
        <dbReference type="Pfam" id="PF10502"/>
    </source>
</evidence>
<evidence type="ECO:0000256" key="1">
    <source>
        <dbReference type="ARBA" id="ARBA00000677"/>
    </source>
</evidence>
<comment type="subcellular location">
    <subcellularLocation>
        <location evidence="2">Cell membrane</location>
        <topology evidence="2">Single-pass type II membrane protein</topology>
    </subcellularLocation>
    <subcellularLocation>
        <location evidence="8">Membrane</location>
        <topology evidence="8">Single-pass type II membrane protein</topology>
    </subcellularLocation>
</comment>
<organism evidence="10 11">
    <name type="scientific">Tepidimicrobium xylanilyticum</name>
    <dbReference type="NCBI Taxonomy" id="1123352"/>
    <lineage>
        <taxon>Bacteria</taxon>
        <taxon>Bacillati</taxon>
        <taxon>Bacillota</taxon>
        <taxon>Tissierellia</taxon>
        <taxon>Tissierellales</taxon>
        <taxon>Tepidimicrobiaceae</taxon>
        <taxon>Tepidimicrobium</taxon>
    </lineage>
</organism>
<dbReference type="PANTHER" id="PTHR43390">
    <property type="entry name" value="SIGNAL PEPTIDASE I"/>
    <property type="match status" value="1"/>
</dbReference>
<keyword evidence="6 8" id="KW-0378">Hydrolase</keyword>
<dbReference type="InterPro" id="IPR036286">
    <property type="entry name" value="LexA/Signal_pep-like_sf"/>
</dbReference>
<evidence type="ECO:0000256" key="5">
    <source>
        <dbReference type="ARBA" id="ARBA00022670"/>
    </source>
</evidence>
<proteinExistence type="inferred from homology"/>
<dbReference type="PRINTS" id="PR00727">
    <property type="entry name" value="LEADERPTASE"/>
</dbReference>
<dbReference type="GO" id="GO:0004252">
    <property type="term" value="F:serine-type endopeptidase activity"/>
    <property type="evidence" value="ECO:0007669"/>
    <property type="project" value="InterPro"/>
</dbReference>